<sequence>MNPQYIFKIIIIGNSGVGKTNILSQYMSNIFDHNTKSTIGLEFYTKDMIINNNNVKAQIWDTAGQERFKSISNIFYAGTSGAFIVYDITDYISFLDCQKWYSELINSRINNDIPIFLIGNKCDKNIHRQVSIETAEKFAASNNMQHYEISALDNYNIDLIFYKLTECVFNNKISQINNIVSAKEIGTHIHQITFDKKNTKSCC</sequence>
<dbReference type="NCBIfam" id="TIGR00231">
    <property type="entry name" value="small_GTP"/>
    <property type="match status" value="1"/>
</dbReference>
<dbReference type="PANTHER" id="PTHR47978">
    <property type="match status" value="1"/>
</dbReference>
<proteinExistence type="predicted"/>
<evidence type="ECO:0000256" key="1">
    <source>
        <dbReference type="ARBA" id="ARBA00004112"/>
    </source>
</evidence>
<accession>A0A1V0S9J6</accession>
<dbReference type="CDD" id="cd00154">
    <property type="entry name" value="Rab"/>
    <property type="match status" value="1"/>
</dbReference>
<dbReference type="EMBL" id="KY684083">
    <property type="protein sequence ID" value="ARF08354.1"/>
    <property type="molecule type" value="Genomic_DNA"/>
</dbReference>
<dbReference type="InterPro" id="IPR027417">
    <property type="entry name" value="P-loop_NTPase"/>
</dbReference>
<keyword evidence="2" id="KW-0547">Nucleotide-binding</keyword>
<organism evidence="3">
    <name type="scientific">Catovirus CTV1</name>
    <dbReference type="NCBI Taxonomy" id="1977631"/>
    <lineage>
        <taxon>Viruses</taxon>
        <taxon>Varidnaviria</taxon>
        <taxon>Bamfordvirae</taxon>
        <taxon>Nucleocytoviricota</taxon>
        <taxon>Megaviricetes</taxon>
        <taxon>Imitervirales</taxon>
        <taxon>Mimiviridae</taxon>
        <taxon>Klosneuvirinae</taxon>
        <taxon>Catovirus</taxon>
    </lineage>
</organism>
<name>A0A1V0S9J6_9VIRU</name>
<gene>
    <name evidence="3" type="ORF">Catovirus_1_404</name>
</gene>
<protein>
    <submittedName>
        <fullName evidence="3">Ras family GTPase</fullName>
    </submittedName>
</protein>
<dbReference type="GO" id="GO:0020002">
    <property type="term" value="C:host cell plasma membrane"/>
    <property type="evidence" value="ECO:0007669"/>
    <property type="project" value="UniProtKB-SubCell"/>
</dbReference>
<dbReference type="Pfam" id="PF00071">
    <property type="entry name" value="Ras"/>
    <property type="match status" value="1"/>
</dbReference>
<evidence type="ECO:0000313" key="3">
    <source>
        <dbReference type="EMBL" id="ARF08354.1"/>
    </source>
</evidence>
<dbReference type="SMART" id="SM00173">
    <property type="entry name" value="RAS"/>
    <property type="match status" value="1"/>
</dbReference>
<comment type="subcellular location">
    <subcellularLocation>
        <location evidence="1">Host cell membrane</location>
        <topology evidence="1">Lipid-anchor</topology>
        <orientation evidence="1">Cytoplasmic side</orientation>
    </subcellularLocation>
</comment>
<dbReference type="PRINTS" id="PR00449">
    <property type="entry name" value="RASTRNSFRMNG"/>
</dbReference>
<dbReference type="SMART" id="SM00176">
    <property type="entry name" value="RAN"/>
    <property type="match status" value="1"/>
</dbReference>
<dbReference type="PROSITE" id="PS51421">
    <property type="entry name" value="RAS"/>
    <property type="match status" value="1"/>
</dbReference>
<dbReference type="SMART" id="SM00175">
    <property type="entry name" value="RAB"/>
    <property type="match status" value="1"/>
</dbReference>
<dbReference type="FunFam" id="3.40.50.300:FF:001462">
    <property type="entry name" value="Small GTP-binding protein, putative"/>
    <property type="match status" value="1"/>
</dbReference>
<dbReference type="SMART" id="SM00174">
    <property type="entry name" value="RHO"/>
    <property type="match status" value="1"/>
</dbReference>
<reference evidence="3" key="1">
    <citation type="journal article" date="2017" name="Science">
        <title>Giant viruses with an expanded complement of translation system components.</title>
        <authorList>
            <person name="Schulz F."/>
            <person name="Yutin N."/>
            <person name="Ivanova N.N."/>
            <person name="Ortega D.R."/>
            <person name="Lee T.K."/>
            <person name="Vierheilig J."/>
            <person name="Daims H."/>
            <person name="Horn M."/>
            <person name="Wagner M."/>
            <person name="Jensen G.J."/>
            <person name="Kyrpides N.C."/>
            <person name="Koonin E.V."/>
            <person name="Woyke T."/>
        </authorList>
    </citation>
    <scope>NUCLEOTIDE SEQUENCE</scope>
    <source>
        <strain evidence="3">CTV1</strain>
    </source>
</reference>
<dbReference type="PROSITE" id="PS51419">
    <property type="entry name" value="RAB"/>
    <property type="match status" value="1"/>
</dbReference>
<dbReference type="GO" id="GO:0005525">
    <property type="term" value="F:GTP binding"/>
    <property type="evidence" value="ECO:0007669"/>
    <property type="project" value="InterPro"/>
</dbReference>
<dbReference type="SUPFAM" id="SSF52540">
    <property type="entry name" value="P-loop containing nucleoside triphosphate hydrolases"/>
    <property type="match status" value="1"/>
</dbReference>
<dbReference type="InterPro" id="IPR001806">
    <property type="entry name" value="Small_GTPase"/>
</dbReference>
<evidence type="ECO:0000256" key="2">
    <source>
        <dbReference type="ARBA" id="ARBA00022741"/>
    </source>
</evidence>
<dbReference type="GO" id="GO:0003924">
    <property type="term" value="F:GTPase activity"/>
    <property type="evidence" value="ECO:0007669"/>
    <property type="project" value="InterPro"/>
</dbReference>
<dbReference type="Gene3D" id="3.40.50.300">
    <property type="entry name" value="P-loop containing nucleotide triphosphate hydrolases"/>
    <property type="match status" value="1"/>
</dbReference>
<dbReference type="InterPro" id="IPR005225">
    <property type="entry name" value="Small_GTP-bd"/>
</dbReference>